<dbReference type="PANTHER" id="PTHR10132">
    <property type="entry name" value="ALPHA-/EPSILON-SARCOGLYCAN FAMILY MEMBER"/>
    <property type="match status" value="1"/>
</dbReference>
<feature type="chain" id="PRO_5043686394" description="Alpha-sarcoglycan" evidence="4">
    <location>
        <begin position="23"/>
        <end position="379"/>
    </location>
</feature>
<dbReference type="Pfam" id="PF05510">
    <property type="entry name" value="Sarcoglycan_2"/>
    <property type="match status" value="1"/>
</dbReference>
<dbReference type="InterPro" id="IPR015919">
    <property type="entry name" value="Cadherin-like_sf"/>
</dbReference>
<dbReference type="EMBL" id="JADWDJ010000006">
    <property type="protein sequence ID" value="KAG5280326.1"/>
    <property type="molecule type" value="Genomic_DNA"/>
</dbReference>
<evidence type="ECO:0000259" key="6">
    <source>
        <dbReference type="Pfam" id="PF20989"/>
    </source>
</evidence>
<keyword evidence="3" id="KW-1133">Transmembrane helix</keyword>
<dbReference type="Proteomes" id="UP000823561">
    <property type="component" value="Chromosome 6"/>
</dbReference>
<sequence length="379" mass="42809">MAAPHWTFLLAVCVASFLTAEASKNAPVGQFFVFELQKEVYQADFNPVSKIYGQVPNDPIVFKCNKQFSPDLPGWLRYTQRHPHDNGFLYGTPMEEDRGKHIIEITVINRRTYETFEDSVIINVVGRAKLMPFQAEFFIPRREIEKVLPPSVQYDILQDVQKMWGADDLGFVNITSALDRGGRVPLPLPGYFEGVYVKLGSEAYFSKYCSGSCLVASNCVEWCRTSLIDLSSPEPPPPAPTMGSGILETGGEFDPPESPPPRDFFPDYVATVIFPFVLALILFLLLAYIMCCRREGLEKRDAMTPELQLHHHHTIIENTDELRSMAGTREGVPAPLSTLPMFNRRTGERPLPLQRTYQPDNIPLIMAQQEPNVDTLPRK</sequence>
<evidence type="ECO:0000256" key="4">
    <source>
        <dbReference type="SAM" id="SignalP"/>
    </source>
</evidence>
<evidence type="ECO:0008006" key="9">
    <source>
        <dbReference type="Google" id="ProtNLM"/>
    </source>
</evidence>
<dbReference type="GO" id="GO:0016012">
    <property type="term" value="C:sarcoglycan complex"/>
    <property type="evidence" value="ECO:0007669"/>
    <property type="project" value="InterPro"/>
</dbReference>
<feature type="domain" description="Sarcoglycan alpha/epsilon N-terminal" evidence="5">
    <location>
        <begin position="25"/>
        <end position="124"/>
    </location>
</feature>
<keyword evidence="3" id="KW-0812">Transmembrane</keyword>
<gene>
    <name evidence="7" type="ORF">AALO_G00087810</name>
</gene>
<accession>A0AAV6H3I8</accession>
<dbReference type="PANTHER" id="PTHR10132:SF16">
    <property type="entry name" value="ALPHA-SARCOGLYCAN"/>
    <property type="match status" value="1"/>
</dbReference>
<dbReference type="Pfam" id="PF20989">
    <property type="entry name" value="Sarcoglycan_2_C"/>
    <property type="match status" value="1"/>
</dbReference>
<evidence type="ECO:0000313" key="7">
    <source>
        <dbReference type="EMBL" id="KAG5280326.1"/>
    </source>
</evidence>
<evidence type="ECO:0000256" key="3">
    <source>
        <dbReference type="SAM" id="Phobius"/>
    </source>
</evidence>
<dbReference type="SUPFAM" id="SSF49313">
    <property type="entry name" value="Cadherin-like"/>
    <property type="match status" value="1"/>
</dbReference>
<protein>
    <recommendedName>
        <fullName evidence="9">Alpha-sarcoglycan</fullName>
    </recommendedName>
</protein>
<keyword evidence="2 3" id="KW-0472">Membrane</keyword>
<feature type="transmembrane region" description="Helical" evidence="3">
    <location>
        <begin position="268"/>
        <end position="290"/>
    </location>
</feature>
<dbReference type="AlphaFoldDB" id="A0AAV6H3I8"/>
<comment type="caution">
    <text evidence="7">The sequence shown here is derived from an EMBL/GenBank/DDBJ whole genome shotgun (WGS) entry which is preliminary data.</text>
</comment>
<evidence type="ECO:0000256" key="1">
    <source>
        <dbReference type="ARBA" id="ARBA00004370"/>
    </source>
</evidence>
<evidence type="ECO:0000256" key="2">
    <source>
        <dbReference type="ARBA" id="ARBA00023136"/>
    </source>
</evidence>
<reference evidence="7" key="1">
    <citation type="submission" date="2020-10" db="EMBL/GenBank/DDBJ databases">
        <title>Chromosome-scale genome assembly of the Allis shad, Alosa alosa.</title>
        <authorList>
            <person name="Margot Z."/>
            <person name="Christophe K."/>
            <person name="Cabau C."/>
            <person name="Louis A."/>
            <person name="Berthelot C."/>
            <person name="Parey E."/>
            <person name="Roest Crollius H."/>
            <person name="Montfort J."/>
            <person name="Robinson-Rechavi M."/>
            <person name="Bucao C."/>
            <person name="Bouchez O."/>
            <person name="Gislard M."/>
            <person name="Lluch J."/>
            <person name="Milhes M."/>
            <person name="Lampietro C."/>
            <person name="Lopez Roques C."/>
            <person name="Donnadieu C."/>
            <person name="Braasch I."/>
            <person name="Desvignes T."/>
            <person name="Postlethwait J."/>
            <person name="Bobe J."/>
            <person name="Guiguen Y."/>
        </authorList>
    </citation>
    <scope>NUCLEOTIDE SEQUENCE</scope>
    <source>
        <strain evidence="7">M-15738</strain>
        <tissue evidence="7">Blood</tissue>
    </source>
</reference>
<dbReference type="InterPro" id="IPR008908">
    <property type="entry name" value="Sarcoglycan_alpha/epsilon"/>
</dbReference>
<organism evidence="7 8">
    <name type="scientific">Alosa alosa</name>
    <name type="common">allis shad</name>
    <dbReference type="NCBI Taxonomy" id="278164"/>
    <lineage>
        <taxon>Eukaryota</taxon>
        <taxon>Metazoa</taxon>
        <taxon>Chordata</taxon>
        <taxon>Craniata</taxon>
        <taxon>Vertebrata</taxon>
        <taxon>Euteleostomi</taxon>
        <taxon>Actinopterygii</taxon>
        <taxon>Neopterygii</taxon>
        <taxon>Teleostei</taxon>
        <taxon>Clupei</taxon>
        <taxon>Clupeiformes</taxon>
        <taxon>Clupeoidei</taxon>
        <taxon>Clupeidae</taxon>
        <taxon>Alosa</taxon>
    </lineage>
</organism>
<dbReference type="Gene3D" id="2.60.40.10">
    <property type="entry name" value="Immunoglobulins"/>
    <property type="match status" value="1"/>
</dbReference>
<feature type="signal peptide" evidence="4">
    <location>
        <begin position="1"/>
        <end position="22"/>
    </location>
</feature>
<name>A0AAV6H3I8_9TELE</name>
<proteinExistence type="predicted"/>
<dbReference type="InterPro" id="IPR048346">
    <property type="entry name" value="Sarcoglycan_N"/>
</dbReference>
<dbReference type="InterPro" id="IPR048347">
    <property type="entry name" value="Sarcoglycan_C"/>
</dbReference>
<evidence type="ECO:0000313" key="8">
    <source>
        <dbReference type="Proteomes" id="UP000823561"/>
    </source>
</evidence>
<dbReference type="GO" id="GO:0005509">
    <property type="term" value="F:calcium ion binding"/>
    <property type="evidence" value="ECO:0007669"/>
    <property type="project" value="InterPro"/>
</dbReference>
<keyword evidence="4" id="KW-0732">Signal</keyword>
<feature type="domain" description="Sarcoglycan alpha/epsilon second" evidence="6">
    <location>
        <begin position="131"/>
        <end position="207"/>
    </location>
</feature>
<keyword evidence="8" id="KW-1185">Reference proteome</keyword>
<evidence type="ECO:0000259" key="5">
    <source>
        <dbReference type="Pfam" id="PF05510"/>
    </source>
</evidence>
<dbReference type="InterPro" id="IPR013783">
    <property type="entry name" value="Ig-like_fold"/>
</dbReference>
<comment type="subcellular location">
    <subcellularLocation>
        <location evidence="1">Membrane</location>
    </subcellularLocation>
</comment>